<evidence type="ECO:0000313" key="2">
    <source>
        <dbReference type="EMBL" id="CAG6015303.1"/>
    </source>
</evidence>
<keyword evidence="3" id="KW-1185">Reference proteome</keyword>
<comment type="caution">
    <text evidence="2">The sequence shown here is derived from an EMBL/GenBank/DDBJ whole genome shotgun (WGS) entry which is preliminary data.</text>
</comment>
<dbReference type="Proteomes" id="UP000677803">
    <property type="component" value="Unassembled WGS sequence"/>
</dbReference>
<evidence type="ECO:0000313" key="3">
    <source>
        <dbReference type="Proteomes" id="UP000677803"/>
    </source>
</evidence>
<feature type="region of interest" description="Disordered" evidence="1">
    <location>
        <begin position="91"/>
        <end position="193"/>
    </location>
</feature>
<dbReference type="EMBL" id="CAJRST010038888">
    <property type="protein sequence ID" value="CAG6015303.1"/>
    <property type="molecule type" value="Genomic_DNA"/>
</dbReference>
<feature type="compositionally biased region" description="Basic and acidic residues" evidence="1">
    <location>
        <begin position="136"/>
        <end position="152"/>
    </location>
</feature>
<name>A0A8S4BXY9_9TELE</name>
<protein>
    <submittedName>
        <fullName evidence="2">(Atlantic silverside) hypothetical protein</fullName>
    </submittedName>
</protein>
<feature type="compositionally biased region" description="Basic residues" evidence="1">
    <location>
        <begin position="171"/>
        <end position="180"/>
    </location>
</feature>
<dbReference type="AlphaFoldDB" id="A0A8S4BXY9"/>
<accession>A0A8S4BXY9</accession>
<gene>
    <name evidence="2" type="ORF">MMEN_LOCUS19535</name>
</gene>
<proteinExistence type="predicted"/>
<sequence length="488" mass="55276">MRPSLSVSLEPGLERGMPWGRDLYTFVTSAAGHMMRTLQKPRKNRPSKRQVNHRRFLHNMIQRKFADIEAANYRLASALYFKEGEKCTSSILSQESEKPDPSGKPSQSDCLRHPDTCSVQTDTDASLKSRSNSSIDLRETEDAEKKQLDSRRLWKSHPKSQSPNCNANNQIKRRQKKSSHKPPEPSFTSPKINKNYYHAAEQLHSEYYHQESQFKPITNLSEDVQTPLKDSSLVDFAQNEDTSPSFSPQLSPLSLDSCDLSFQMFTDVTACTQAQKGLAEGQLGDIMDLFTAANKDSDVCADAEKDVEGFFENICACPGDAGLKGSADDDVLFANLSHDFSGVEDLQFKGDEYRCGNGRHWDQPQTPNCLQSNQRSSQMIRQSEYTAEMQFDHLKPSQDARIRQNHSPTSISYHYDATQLQPQQHPQQRDPCMLAKRENLLNFTPFEGVAQSFSAPLHDPELNRIPTPPSEDDWLFTDILKDTKSPIY</sequence>
<evidence type="ECO:0000256" key="1">
    <source>
        <dbReference type="SAM" id="MobiDB-lite"/>
    </source>
</evidence>
<feature type="compositionally biased region" description="Polar residues" evidence="1">
    <location>
        <begin position="117"/>
        <end position="135"/>
    </location>
</feature>
<feature type="compositionally biased region" description="Polar residues" evidence="1">
    <location>
        <begin position="159"/>
        <end position="170"/>
    </location>
</feature>
<reference evidence="2" key="1">
    <citation type="submission" date="2021-05" db="EMBL/GenBank/DDBJ databases">
        <authorList>
            <person name="Tigano A."/>
        </authorList>
    </citation>
    <scope>NUCLEOTIDE SEQUENCE</scope>
</reference>
<organism evidence="2 3">
    <name type="scientific">Menidia menidia</name>
    <name type="common">Atlantic silverside</name>
    <dbReference type="NCBI Taxonomy" id="238744"/>
    <lineage>
        <taxon>Eukaryota</taxon>
        <taxon>Metazoa</taxon>
        <taxon>Chordata</taxon>
        <taxon>Craniata</taxon>
        <taxon>Vertebrata</taxon>
        <taxon>Euteleostomi</taxon>
        <taxon>Actinopterygii</taxon>
        <taxon>Neopterygii</taxon>
        <taxon>Teleostei</taxon>
        <taxon>Neoteleostei</taxon>
        <taxon>Acanthomorphata</taxon>
        <taxon>Ovalentaria</taxon>
        <taxon>Atherinomorphae</taxon>
        <taxon>Atheriniformes</taxon>
        <taxon>Atherinopsidae</taxon>
        <taxon>Menidiinae</taxon>
        <taxon>Menidia</taxon>
    </lineage>
</organism>
<dbReference type="OrthoDB" id="8922503at2759"/>